<dbReference type="AlphaFoldDB" id="A0A4P6EDX3"/>
<evidence type="ECO:0000259" key="3">
    <source>
        <dbReference type="PROSITE" id="PS50977"/>
    </source>
</evidence>
<evidence type="ECO:0000313" key="5">
    <source>
        <dbReference type="Proteomes" id="UP000293995"/>
    </source>
</evidence>
<sequence>MAGRPVNQQRRDELLDAVVAYTVDHGLAALTWRPLAGALGVTPTTLVHRFGSKERMIQAVQRRLRERILDETAASDDGDADPSAMARRIWRRVSDPSREAEFRLFFAVYGQALQTPDVFGDFLDHVIADPLEAFASPAEGERGATLVIAMLRGLLLDLLTTGDRERVEAAAEAYFASQADAPPIEAAKKSGVAQPPRERPHR</sequence>
<dbReference type="SUPFAM" id="SSF46689">
    <property type="entry name" value="Homeodomain-like"/>
    <property type="match status" value="1"/>
</dbReference>
<keyword evidence="5" id="KW-1185">Reference proteome</keyword>
<dbReference type="OrthoDB" id="5177743at2"/>
<reference evidence="4 5" key="1">
    <citation type="submission" date="2019-01" db="EMBL/GenBank/DDBJ databases">
        <title>Genome sequencing of strain DFW100M-13.</title>
        <authorList>
            <person name="Heo J."/>
            <person name="Kim S.-J."/>
            <person name="Kim J.-S."/>
            <person name="Hong S.-B."/>
            <person name="Kwon S.-W."/>
        </authorList>
    </citation>
    <scope>NUCLEOTIDE SEQUENCE [LARGE SCALE GENOMIC DNA]</scope>
    <source>
        <strain evidence="4 5">DFW100M-13</strain>
    </source>
</reference>
<evidence type="ECO:0000256" key="2">
    <source>
        <dbReference type="PROSITE-ProRule" id="PRU00335"/>
    </source>
</evidence>
<dbReference type="KEGG" id="mprt:ET475_11070"/>
<dbReference type="PROSITE" id="PS50977">
    <property type="entry name" value="HTH_TETR_2"/>
    <property type="match status" value="1"/>
</dbReference>
<evidence type="ECO:0000313" key="4">
    <source>
        <dbReference type="EMBL" id="QAY60472.1"/>
    </source>
</evidence>
<evidence type="ECO:0000256" key="1">
    <source>
        <dbReference type="ARBA" id="ARBA00023125"/>
    </source>
</evidence>
<gene>
    <name evidence="4" type="ORF">ET475_11070</name>
</gene>
<proteinExistence type="predicted"/>
<organism evidence="4 5">
    <name type="scientific">Microbacterium protaetiae</name>
    <dbReference type="NCBI Taxonomy" id="2509458"/>
    <lineage>
        <taxon>Bacteria</taxon>
        <taxon>Bacillati</taxon>
        <taxon>Actinomycetota</taxon>
        <taxon>Actinomycetes</taxon>
        <taxon>Micrococcales</taxon>
        <taxon>Microbacteriaceae</taxon>
        <taxon>Microbacterium</taxon>
    </lineage>
</organism>
<accession>A0A4P6EDX3</accession>
<feature type="domain" description="HTH tetR-type" evidence="3">
    <location>
        <begin position="8"/>
        <end position="68"/>
    </location>
</feature>
<dbReference type="InterPro" id="IPR001647">
    <property type="entry name" value="HTH_TetR"/>
</dbReference>
<dbReference type="Pfam" id="PF00440">
    <property type="entry name" value="TetR_N"/>
    <property type="match status" value="1"/>
</dbReference>
<keyword evidence="1 2" id="KW-0238">DNA-binding</keyword>
<dbReference type="RefSeq" id="WP_129389939.1">
    <property type="nucleotide sequence ID" value="NZ_CP035494.1"/>
</dbReference>
<name>A0A4P6EDX3_9MICO</name>
<feature type="DNA-binding region" description="H-T-H motif" evidence="2">
    <location>
        <begin position="31"/>
        <end position="50"/>
    </location>
</feature>
<dbReference type="Gene3D" id="1.10.357.10">
    <property type="entry name" value="Tetracycline Repressor, domain 2"/>
    <property type="match status" value="1"/>
</dbReference>
<dbReference type="GO" id="GO:0003677">
    <property type="term" value="F:DNA binding"/>
    <property type="evidence" value="ECO:0007669"/>
    <property type="project" value="UniProtKB-UniRule"/>
</dbReference>
<dbReference type="InterPro" id="IPR009057">
    <property type="entry name" value="Homeodomain-like_sf"/>
</dbReference>
<protein>
    <submittedName>
        <fullName evidence="4">TetR/AcrR family transcriptional regulator</fullName>
    </submittedName>
</protein>
<dbReference type="EMBL" id="CP035494">
    <property type="protein sequence ID" value="QAY60472.1"/>
    <property type="molecule type" value="Genomic_DNA"/>
</dbReference>
<dbReference type="Proteomes" id="UP000293995">
    <property type="component" value="Chromosome"/>
</dbReference>